<name>A0ACC2B407_DIPCM</name>
<organism evidence="1 2">
    <name type="scientific">Diphasiastrum complanatum</name>
    <name type="common">Issler's clubmoss</name>
    <name type="synonym">Lycopodium complanatum</name>
    <dbReference type="NCBI Taxonomy" id="34168"/>
    <lineage>
        <taxon>Eukaryota</taxon>
        <taxon>Viridiplantae</taxon>
        <taxon>Streptophyta</taxon>
        <taxon>Embryophyta</taxon>
        <taxon>Tracheophyta</taxon>
        <taxon>Lycopodiopsida</taxon>
        <taxon>Lycopodiales</taxon>
        <taxon>Lycopodiaceae</taxon>
        <taxon>Lycopodioideae</taxon>
        <taxon>Diphasiastrum</taxon>
    </lineage>
</organism>
<proteinExistence type="predicted"/>
<dbReference type="EMBL" id="CM055109">
    <property type="protein sequence ID" value="KAJ7524094.1"/>
    <property type="molecule type" value="Genomic_DNA"/>
</dbReference>
<keyword evidence="2" id="KW-1185">Reference proteome</keyword>
<evidence type="ECO:0000313" key="1">
    <source>
        <dbReference type="EMBL" id="KAJ7524094.1"/>
    </source>
</evidence>
<evidence type="ECO:0000313" key="2">
    <source>
        <dbReference type="Proteomes" id="UP001162992"/>
    </source>
</evidence>
<sequence>MLCEACCLLHLNMISWIWDSIREILERHERYSDALQIDAVLPRDLEYWSKEAARLKEELDRCHQTNRHMLGEDLSALNLKELEELQEQLDAGLRRIRSKKNHVLLEQIDELTKKESFLREENRMLRSKVAETEEKKENMPDDMNMETREPPSIESAEEQRSLQLNHRPWRDSHNLQFALQLGPYQPPPSTETPTGNHRHN</sequence>
<reference evidence="2" key="1">
    <citation type="journal article" date="2024" name="Proc. Natl. Acad. Sci. U.S.A.">
        <title>Extraordinary preservation of gene collinearity over three hundred million years revealed in homosporous lycophytes.</title>
        <authorList>
            <person name="Li C."/>
            <person name="Wickell D."/>
            <person name="Kuo L.Y."/>
            <person name="Chen X."/>
            <person name="Nie B."/>
            <person name="Liao X."/>
            <person name="Peng D."/>
            <person name="Ji J."/>
            <person name="Jenkins J."/>
            <person name="Williams M."/>
            <person name="Shu S."/>
            <person name="Plott C."/>
            <person name="Barry K."/>
            <person name="Rajasekar S."/>
            <person name="Grimwood J."/>
            <person name="Han X."/>
            <person name="Sun S."/>
            <person name="Hou Z."/>
            <person name="He W."/>
            <person name="Dai G."/>
            <person name="Sun C."/>
            <person name="Schmutz J."/>
            <person name="Leebens-Mack J.H."/>
            <person name="Li F.W."/>
            <person name="Wang L."/>
        </authorList>
    </citation>
    <scope>NUCLEOTIDE SEQUENCE [LARGE SCALE GENOMIC DNA]</scope>
    <source>
        <strain evidence="2">cv. PW_Plant_1</strain>
    </source>
</reference>
<gene>
    <name evidence="1" type="ORF">O6H91_18G077600</name>
</gene>
<comment type="caution">
    <text evidence="1">The sequence shown here is derived from an EMBL/GenBank/DDBJ whole genome shotgun (WGS) entry which is preliminary data.</text>
</comment>
<dbReference type="Proteomes" id="UP001162992">
    <property type="component" value="Chromosome 18"/>
</dbReference>
<accession>A0ACC2B407</accession>
<protein>
    <submittedName>
        <fullName evidence="1">Uncharacterized protein</fullName>
    </submittedName>
</protein>